<dbReference type="RefSeq" id="WP_072602265.1">
    <property type="nucleotide sequence ID" value="NZ_CP018171.1"/>
</dbReference>
<proteinExistence type="predicted"/>
<evidence type="ECO:0000313" key="1">
    <source>
        <dbReference type="EMBL" id="APH70856.1"/>
    </source>
</evidence>
<evidence type="ECO:0000313" key="2">
    <source>
        <dbReference type="Proteomes" id="UP000182840"/>
    </source>
</evidence>
<dbReference type="AlphaFoldDB" id="A0A1L3SN66"/>
<dbReference type="SUPFAM" id="SSF53795">
    <property type="entry name" value="PEP carboxykinase-like"/>
    <property type="match status" value="1"/>
</dbReference>
<reference evidence="2" key="1">
    <citation type="submission" date="2016-11" db="EMBL/GenBank/DDBJ databases">
        <title>Mesorhizobium oceanicum sp. nov., isolated from deep seawater in South China Sea.</title>
        <authorList>
            <person name="Fu G.-Y."/>
        </authorList>
    </citation>
    <scope>NUCLEOTIDE SEQUENCE [LARGE SCALE GENOMIC DNA]</scope>
    <source>
        <strain evidence="2">B7</strain>
    </source>
</reference>
<dbReference type="KEGG" id="meso:BSQ44_05280"/>
<accession>A0A1L3SN66</accession>
<protein>
    <recommendedName>
        <fullName evidence="3">HPr kinase/phosphorylase C-terminal domain-containing protein</fullName>
    </recommendedName>
</protein>
<dbReference type="OrthoDB" id="8326226at2"/>
<evidence type="ECO:0008006" key="3">
    <source>
        <dbReference type="Google" id="ProtNLM"/>
    </source>
</evidence>
<sequence length="150" mass="15247">MENIHATGLVAGERGLLIVGASGSGKTSLALAVIAQAVGEGAFARLVCDDQIFVVPASGRLIAHAPAAIAGLAEARGLGPVTFPHEPRMIVDAVVRLVPPDEAPRFDPGETEEICGIALPRLSLPQCNVAAALPAVLALLRHRGGGGRPS</sequence>
<organism evidence="1 2">
    <name type="scientific">Aquibium oceanicum</name>
    <dbReference type="NCBI Taxonomy" id="1670800"/>
    <lineage>
        <taxon>Bacteria</taxon>
        <taxon>Pseudomonadati</taxon>
        <taxon>Pseudomonadota</taxon>
        <taxon>Alphaproteobacteria</taxon>
        <taxon>Hyphomicrobiales</taxon>
        <taxon>Phyllobacteriaceae</taxon>
        <taxon>Aquibium</taxon>
    </lineage>
</organism>
<dbReference type="Proteomes" id="UP000182840">
    <property type="component" value="Chromosome"/>
</dbReference>
<dbReference type="Gene3D" id="3.40.50.300">
    <property type="entry name" value="P-loop containing nucleotide triphosphate hydrolases"/>
    <property type="match status" value="1"/>
</dbReference>
<dbReference type="EMBL" id="CP018171">
    <property type="protein sequence ID" value="APH70856.1"/>
    <property type="molecule type" value="Genomic_DNA"/>
</dbReference>
<name>A0A1L3SN66_9HYPH</name>
<dbReference type="InterPro" id="IPR027417">
    <property type="entry name" value="P-loop_NTPase"/>
</dbReference>
<dbReference type="STRING" id="1670800.BSQ44_05280"/>
<keyword evidence="2" id="KW-1185">Reference proteome</keyword>
<gene>
    <name evidence="1" type="ORF">BSQ44_05280</name>
</gene>